<sequence>MGKKSDTSSKSDTPVSTESTKVETSSKEDSEENTESSSTDDVPADYKSALRKAATYARMMDMSKAGVYDQLSSDAGEGFSPEASQYAVDNLKNVDWNKNALTKAKDYQDNMDMSPDAISDQLTSSYGEQFTADEAAYAIQHLND</sequence>
<proteinExistence type="predicted"/>
<reference evidence="3 4" key="1">
    <citation type="submission" date="2019-09" db="EMBL/GenBank/DDBJ databases">
        <title>Complete Genome Sequence of Lactobacillus nenjiangensis SH-Y15, isolated from sauerkraut.</title>
        <authorList>
            <person name="Yang H."/>
        </authorList>
    </citation>
    <scope>NUCLEOTIDE SEQUENCE [LARGE SCALE GENOMIC DNA]</scope>
    <source>
        <strain evidence="3 4">SH-Y15</strain>
    </source>
</reference>
<dbReference type="RefSeq" id="WP_150204647.1">
    <property type="nucleotide sequence ID" value="NZ_CAUQTN010000021.1"/>
</dbReference>
<dbReference type="InterPro" id="IPR011434">
    <property type="entry name" value="Ltp-like_HTH"/>
</dbReference>
<dbReference type="EMBL" id="CP043939">
    <property type="protein sequence ID" value="QER68374.1"/>
    <property type="molecule type" value="Genomic_DNA"/>
</dbReference>
<evidence type="ECO:0000313" key="3">
    <source>
        <dbReference type="EMBL" id="QER68374.1"/>
    </source>
</evidence>
<gene>
    <name evidence="3" type="ORF">F0161_05355</name>
</gene>
<keyword evidence="4" id="KW-1185">Reference proteome</keyword>
<organism evidence="3 4">
    <name type="scientific">Paucilactobacillus nenjiangensis</name>
    <dbReference type="NCBI Taxonomy" id="1296540"/>
    <lineage>
        <taxon>Bacteria</taxon>
        <taxon>Bacillati</taxon>
        <taxon>Bacillota</taxon>
        <taxon>Bacilli</taxon>
        <taxon>Lactobacillales</taxon>
        <taxon>Lactobacillaceae</taxon>
        <taxon>Paucilactobacillus</taxon>
    </lineage>
</organism>
<dbReference type="Gene3D" id="1.10.10.10">
    <property type="entry name" value="Winged helix-like DNA-binding domain superfamily/Winged helix DNA-binding domain"/>
    <property type="match status" value="2"/>
</dbReference>
<feature type="region of interest" description="Disordered" evidence="1">
    <location>
        <begin position="1"/>
        <end position="46"/>
    </location>
</feature>
<accession>A0A5P1X667</accession>
<feature type="compositionally biased region" description="Low complexity" evidence="1">
    <location>
        <begin position="10"/>
        <end position="19"/>
    </location>
</feature>
<feature type="domain" description="Putative host cell surface-exposed lipoprotein Ltp-like HTH region" evidence="2">
    <location>
        <begin position="46"/>
        <end position="91"/>
    </location>
</feature>
<name>A0A5P1X667_9LACO</name>
<protein>
    <recommendedName>
        <fullName evidence="2">Putative host cell surface-exposed lipoprotein Ltp-like HTH region domain-containing protein</fullName>
    </recommendedName>
</protein>
<dbReference type="OrthoDB" id="1669102at2"/>
<feature type="domain" description="Putative host cell surface-exposed lipoprotein Ltp-like HTH region" evidence="2">
    <location>
        <begin position="95"/>
        <end position="142"/>
    </location>
</feature>
<dbReference type="AlphaFoldDB" id="A0A5P1X667"/>
<dbReference type="KEGG" id="lnn:F0161_05355"/>
<evidence type="ECO:0000313" key="4">
    <source>
        <dbReference type="Proteomes" id="UP000325295"/>
    </source>
</evidence>
<dbReference type="Proteomes" id="UP000325295">
    <property type="component" value="Chromosome"/>
</dbReference>
<dbReference type="InterPro" id="IPR036388">
    <property type="entry name" value="WH-like_DNA-bd_sf"/>
</dbReference>
<evidence type="ECO:0000259" key="2">
    <source>
        <dbReference type="Pfam" id="PF07553"/>
    </source>
</evidence>
<dbReference type="Pfam" id="PF07553">
    <property type="entry name" value="Lipoprotein_Ltp"/>
    <property type="match status" value="2"/>
</dbReference>
<evidence type="ECO:0000256" key="1">
    <source>
        <dbReference type="SAM" id="MobiDB-lite"/>
    </source>
</evidence>